<evidence type="ECO:0000313" key="1">
    <source>
        <dbReference type="EMBL" id="SJZ84858.1"/>
    </source>
</evidence>
<dbReference type="AlphaFoldDB" id="A0A1T4P1P5"/>
<sequence length="200" mass="23193">MAKVVKELIGKLDREEITNLQCITMYGQEMVDDYKEWCQVLGFEEGDEDGAEQFINELRYGDEPDDNDWPQEVWDKINEVSNEALENADMTNGSNQTKESNLSSVELFQEWRKDKGKLDSLKTSENAVKITLWRYQNPLESKKACARALNITKNNIKKWWNIRYFIDGAIADGGHVHPIRLEHDVIKRTILQAVEIAEKE</sequence>
<name>A0A1T4P1P5_9BACT</name>
<proteinExistence type="predicted"/>
<protein>
    <submittedName>
        <fullName evidence="1">Uncharacterized protein</fullName>
    </submittedName>
</protein>
<reference evidence="1 2" key="1">
    <citation type="submission" date="2017-02" db="EMBL/GenBank/DDBJ databases">
        <authorList>
            <person name="Peterson S.W."/>
        </authorList>
    </citation>
    <scope>NUCLEOTIDE SEQUENCE [LARGE SCALE GENOMIC DNA]</scope>
    <source>
        <strain evidence="1 2">ATCC 43324</strain>
    </source>
</reference>
<organism evidence="1 2">
    <name type="scientific">Segatella oulorum</name>
    <dbReference type="NCBI Taxonomy" id="28136"/>
    <lineage>
        <taxon>Bacteria</taxon>
        <taxon>Pseudomonadati</taxon>
        <taxon>Bacteroidota</taxon>
        <taxon>Bacteroidia</taxon>
        <taxon>Bacteroidales</taxon>
        <taxon>Prevotellaceae</taxon>
        <taxon>Segatella</taxon>
    </lineage>
</organism>
<gene>
    <name evidence="1" type="ORF">SAMN02745202_01248</name>
</gene>
<dbReference type="Proteomes" id="UP000190065">
    <property type="component" value="Unassembled WGS sequence"/>
</dbReference>
<dbReference type="EMBL" id="FUXK01000012">
    <property type="protein sequence ID" value="SJZ84858.1"/>
    <property type="molecule type" value="Genomic_DNA"/>
</dbReference>
<accession>A0A1T4P1P5</accession>
<dbReference type="RefSeq" id="WP_025070117.1">
    <property type="nucleotide sequence ID" value="NZ_FUXK01000012.1"/>
</dbReference>
<evidence type="ECO:0000313" key="2">
    <source>
        <dbReference type="Proteomes" id="UP000190065"/>
    </source>
</evidence>
<dbReference type="STRING" id="28136.SAMN02745202_01248"/>